<feature type="domain" description="BIG2" evidence="4">
    <location>
        <begin position="828"/>
        <end position="904"/>
    </location>
</feature>
<evidence type="ECO:0000313" key="6">
    <source>
        <dbReference type="Proteomes" id="UP000239872"/>
    </source>
</evidence>
<keyword evidence="3" id="KW-0732">Signal</keyword>
<dbReference type="Gene3D" id="2.60.40.1080">
    <property type="match status" value="8"/>
</dbReference>
<feature type="repeat" description="NHL" evidence="2">
    <location>
        <begin position="1381"/>
        <end position="1411"/>
    </location>
</feature>
<evidence type="ECO:0000313" key="5">
    <source>
        <dbReference type="EMBL" id="PQJ13105.1"/>
    </source>
</evidence>
<organism evidence="5 6">
    <name type="scientific">Flavipsychrobacter stenotrophus</name>
    <dbReference type="NCBI Taxonomy" id="2077091"/>
    <lineage>
        <taxon>Bacteria</taxon>
        <taxon>Pseudomonadati</taxon>
        <taxon>Bacteroidota</taxon>
        <taxon>Chitinophagia</taxon>
        <taxon>Chitinophagales</taxon>
        <taxon>Chitinophagaceae</taxon>
        <taxon>Flavipsychrobacter</taxon>
    </lineage>
</organism>
<evidence type="ECO:0000256" key="1">
    <source>
        <dbReference type="ARBA" id="ARBA00022737"/>
    </source>
</evidence>
<protein>
    <recommendedName>
        <fullName evidence="4">BIG2 domain-containing protein</fullName>
    </recommendedName>
</protein>
<dbReference type="InterPro" id="IPR003343">
    <property type="entry name" value="Big_2"/>
</dbReference>
<comment type="caution">
    <text evidence="5">The sequence shown here is derived from an EMBL/GenBank/DDBJ whole genome shotgun (WGS) entry which is preliminary data.</text>
</comment>
<dbReference type="PROSITE" id="PS51125">
    <property type="entry name" value="NHL"/>
    <property type="match status" value="3"/>
</dbReference>
<dbReference type="RefSeq" id="WP_105037989.1">
    <property type="nucleotide sequence ID" value="NZ_PPSL01000001.1"/>
</dbReference>
<dbReference type="InterPro" id="IPR026444">
    <property type="entry name" value="Secre_tail"/>
</dbReference>
<feature type="chain" id="PRO_5015441674" description="BIG2 domain-containing protein" evidence="3">
    <location>
        <begin position="28"/>
        <end position="1802"/>
    </location>
</feature>
<dbReference type="Gene3D" id="2.120.10.30">
    <property type="entry name" value="TolB, C-terminal domain"/>
    <property type="match status" value="5"/>
</dbReference>
<dbReference type="InterPro" id="IPR001258">
    <property type="entry name" value="NHL_repeat"/>
</dbReference>
<keyword evidence="1" id="KW-0677">Repeat</keyword>
<feature type="domain" description="BIG2" evidence="4">
    <location>
        <begin position="749"/>
        <end position="827"/>
    </location>
</feature>
<dbReference type="PANTHER" id="PTHR46388">
    <property type="entry name" value="NHL REPEAT-CONTAINING PROTEIN 2"/>
    <property type="match status" value="1"/>
</dbReference>
<feature type="domain" description="BIG2" evidence="4">
    <location>
        <begin position="594"/>
        <end position="673"/>
    </location>
</feature>
<dbReference type="InterPro" id="IPR008964">
    <property type="entry name" value="Invasin/intimin_cell_adhesion"/>
</dbReference>
<feature type="repeat" description="NHL" evidence="2">
    <location>
        <begin position="1429"/>
        <end position="1464"/>
    </location>
</feature>
<dbReference type="Pfam" id="PF18962">
    <property type="entry name" value="Por_Secre_tail"/>
    <property type="match status" value="1"/>
</dbReference>
<feature type="domain" description="BIG2" evidence="4">
    <location>
        <begin position="359"/>
        <end position="437"/>
    </location>
</feature>
<accession>A0A2S7T2S6</accession>
<feature type="domain" description="BIG2" evidence="4">
    <location>
        <begin position="1635"/>
        <end position="1703"/>
    </location>
</feature>
<dbReference type="SUPFAM" id="SSF49373">
    <property type="entry name" value="Invasin/intimin cell-adhesion fragments"/>
    <property type="match status" value="10"/>
</dbReference>
<evidence type="ECO:0000256" key="3">
    <source>
        <dbReference type="SAM" id="SignalP"/>
    </source>
</evidence>
<dbReference type="Proteomes" id="UP000239872">
    <property type="component" value="Unassembled WGS sequence"/>
</dbReference>
<feature type="domain" description="BIG2" evidence="4">
    <location>
        <begin position="442"/>
        <end position="513"/>
    </location>
</feature>
<evidence type="ECO:0000259" key="4">
    <source>
        <dbReference type="SMART" id="SM00635"/>
    </source>
</evidence>
<dbReference type="SUPFAM" id="SSF63829">
    <property type="entry name" value="Calcium-dependent phosphotriesterase"/>
    <property type="match status" value="2"/>
</dbReference>
<dbReference type="CDD" id="cd14953">
    <property type="entry name" value="NHL_like_1"/>
    <property type="match status" value="1"/>
</dbReference>
<dbReference type="PANTHER" id="PTHR46388:SF2">
    <property type="entry name" value="NHL REPEAT-CONTAINING PROTEIN 2"/>
    <property type="match status" value="1"/>
</dbReference>
<dbReference type="EMBL" id="PPSL01000001">
    <property type="protein sequence ID" value="PQJ13105.1"/>
    <property type="molecule type" value="Genomic_DNA"/>
</dbReference>
<gene>
    <name evidence="5" type="ORF">CJD36_005015</name>
</gene>
<dbReference type="Pfam" id="PF02368">
    <property type="entry name" value="Big_2"/>
    <property type="match status" value="3"/>
</dbReference>
<feature type="domain" description="BIG2" evidence="4">
    <location>
        <begin position="905"/>
        <end position="978"/>
    </location>
</feature>
<feature type="domain" description="BIG2" evidence="4">
    <location>
        <begin position="674"/>
        <end position="747"/>
    </location>
</feature>
<feature type="domain" description="BIG2" evidence="4">
    <location>
        <begin position="980"/>
        <end position="1055"/>
    </location>
</feature>
<feature type="domain" description="BIG2" evidence="4">
    <location>
        <begin position="1057"/>
        <end position="1132"/>
    </location>
</feature>
<proteinExistence type="predicted"/>
<feature type="domain" description="BIG2" evidence="4">
    <location>
        <begin position="1221"/>
        <end position="1288"/>
    </location>
</feature>
<feature type="repeat" description="NHL" evidence="2">
    <location>
        <begin position="1490"/>
        <end position="1520"/>
    </location>
</feature>
<dbReference type="SUPFAM" id="SSF101898">
    <property type="entry name" value="NHL repeat"/>
    <property type="match status" value="1"/>
</dbReference>
<dbReference type="Gene3D" id="2.40.10.500">
    <property type="match status" value="1"/>
</dbReference>
<feature type="domain" description="BIG2" evidence="4">
    <location>
        <begin position="1134"/>
        <end position="1216"/>
    </location>
</feature>
<evidence type="ECO:0000256" key="2">
    <source>
        <dbReference type="PROSITE-ProRule" id="PRU00504"/>
    </source>
</evidence>
<dbReference type="Pfam" id="PF25021">
    <property type="entry name" value="TEN_NHL"/>
    <property type="match status" value="5"/>
</dbReference>
<keyword evidence="6" id="KW-1185">Reference proteome</keyword>
<dbReference type="InterPro" id="IPR056822">
    <property type="entry name" value="TEN_NHL"/>
</dbReference>
<name>A0A2S7T2S6_9BACT</name>
<dbReference type="OrthoDB" id="9043075at2"/>
<dbReference type="SMART" id="SM00635">
    <property type="entry name" value="BID_2"/>
    <property type="match status" value="12"/>
</dbReference>
<dbReference type="InterPro" id="IPR011042">
    <property type="entry name" value="6-blade_b-propeller_TolB-like"/>
</dbReference>
<sequence>MKLINFYSATKCLILTWLLLAVGNVNAQIIVNVAGTGTNGYTGDGGPATAATFFDWGVTLDAGGNVYFADISHHVIRKITAATGIISTIAGTGVGGFSGDGGAATAAKLNNPAFLVVDGAGNLYITDGANNRIRKINTSGIISTIAGTGAYGFSGDGGPATAALINYPRGLAIDASGTLYFVDGNNNRVRKISAAGIISTIGGNGGIGTFTGDGGPATAAGMDNPWGLAINAANDVYFSDGGNNRVRKISNATGIITTFAGDGFSAGDTTDGGSATAVHISPQGICFDPAGNLYIVDRGSAVVLKVNTAGNFYKIAGVFGSGPYNGDSLAAGSTTLSGPNGIAYAANGYIYIADGWNYRMRKILCKPIVPAIAGASSVCVNAATTFTNAATDGVGTWSSSAPAVASISSTGVVSGIAAGTATITYSVTNSCNTTAVTKTITVNSGVSVAPISGSASICVAASATLTDATTGGTWTSSAPTIATVNASGVVTGVATGTAVITYSVVNLCGTYTATKVIRIGTPLVAGVAGTNVGCAGAGTFTHTCSTPGGIWSISAPSVATINASGVITGLSQGNAYTTYTVSNSCGSAYSLGVAVINIPVSPIVGASTACLGSTITFTNATNSGSSYTWSSTNPTVGTVTVIDQNTSRFTGAAVGTTTISYTINNSCGATTATKTVTVSGSPTIAAISGATSVCVAATTTFTNATTGGIWSSSAPTIASVSATGVVRGNAVGTAIISYAVTGSCGTTVVTQPVTINSTATVAAISGASTVCIGSPISLTDTTTGGTWTSSAPTIATVSASGVVTGITAGSATITYSVAGGCGAGTAVKAITVSALPVVAAVGGASSACIAVATFLTDATTGGSWTSSAPAIATVNASGVVTGSALGSTTISYSVTNTCGTSSATRSMTITGAPVVAAIGGAVSVCLAATTSLSDATTGGTWSSSTPSIASVSSTGAVRGNAIGTAIISYGVTNTCGTTYASQSVTVNTTPVVAAISGAATVCAAGSTSLANATTGGTWTTSAGTIASVSASGIVTGIAAGSATISYSVTSACGTAVATKAITVTAAPVVALISGTTSFCAGTSTSFTDATTGGTWSSSTPAVATISAAGIATGVAAGSAVITYAVTNTCGTTTMVKGITVNGLPTAAPIAGATTVCLAATTSLTDATTGGTWSSSAASVASVSTAGVVRGNTAGSATISYSVTGTCGTSVVTAPITVLTTVVPAIAGISSVNVGAAVTMTNTTTGGTWTTSAPAIATINSSGVVTGIAAGTATITYTVANSCGTGSATFAVTVTSATGPVYISSIAGSGTSGYSGDGGAASSANLSYPYAVAVSTSGIIYIADQVNNRIRKVTAAGVITTFAGNGAAGNTGDGGAATTATLNNPIGVAVDASGNVYIADYGNSRIRKVNAAGIISNFAGSGVGLDGGAATAADLYHPSGVAVDPSGNVYIAETGNNRIRKVNTSGIISSVAGNGVSGFSGDGAAATLAKLSSPVGVCTDAYGNICIADMGNHRIRKVNASGIITTVAGTGALGFSGDGGLATAAAINTPYGMTIDGFGNIYICDYGNYRVRKVSTTGIMSTFAGNGSVGFSGDGGLATAAMLNRPTGIAVDASGNVYEADINNQRIRKFAACILPVSGIISGPSTVIIGNNITLATTGTGGTWSSVFTAKATVAASGMVHAIASGIDTIKYTVTNTCGTTSSVYVVSITSSKPAENTVAATTTPTTIRVYPNPSTGVLNIETDQDDAISNVLVFDLSGKMMQQVSASGNNLQVDISNYAAGVYIFRVLHTNGQVSQVRIVKE</sequence>
<feature type="signal peptide" evidence="3">
    <location>
        <begin position="1"/>
        <end position="27"/>
    </location>
</feature>
<dbReference type="NCBIfam" id="TIGR04183">
    <property type="entry name" value="Por_Secre_tail"/>
    <property type="match status" value="1"/>
</dbReference>
<reference evidence="5 6" key="1">
    <citation type="submission" date="2018-01" db="EMBL/GenBank/DDBJ databases">
        <title>A novel member of the phylum Bacteroidetes isolated from glacier ice.</title>
        <authorList>
            <person name="Liu Q."/>
            <person name="Xin Y.-H."/>
        </authorList>
    </citation>
    <scope>NUCLEOTIDE SEQUENCE [LARGE SCALE GENOMIC DNA]</scope>
    <source>
        <strain evidence="5 6">RB1R16</strain>
    </source>
</reference>